<evidence type="ECO:0000259" key="3">
    <source>
        <dbReference type="PROSITE" id="PS51186"/>
    </source>
</evidence>
<evidence type="ECO:0000256" key="2">
    <source>
        <dbReference type="ARBA" id="ARBA00023315"/>
    </source>
</evidence>
<name>A0A8I0A6L6_9CLOT</name>
<protein>
    <submittedName>
        <fullName evidence="4">GNAT family N-acetyltransferase</fullName>
    </submittedName>
</protein>
<dbReference type="InterPro" id="IPR051016">
    <property type="entry name" value="Diverse_Substrate_AcTransf"/>
</dbReference>
<keyword evidence="2" id="KW-0012">Acyltransferase</keyword>
<dbReference type="PANTHER" id="PTHR10545">
    <property type="entry name" value="DIAMINE N-ACETYLTRANSFERASE"/>
    <property type="match status" value="1"/>
</dbReference>
<accession>A0A8I0A6L6</accession>
<dbReference type="RefSeq" id="WP_186834501.1">
    <property type="nucleotide sequence ID" value="NZ_JACOOQ010000001.1"/>
</dbReference>
<dbReference type="Pfam" id="PF00583">
    <property type="entry name" value="Acetyltransf_1"/>
    <property type="match status" value="1"/>
</dbReference>
<dbReference type="PANTHER" id="PTHR10545:SF29">
    <property type="entry name" value="GH14572P-RELATED"/>
    <property type="match status" value="1"/>
</dbReference>
<proteinExistence type="predicted"/>
<keyword evidence="5" id="KW-1185">Reference proteome</keyword>
<dbReference type="InterPro" id="IPR016181">
    <property type="entry name" value="Acyl_CoA_acyltransferase"/>
</dbReference>
<dbReference type="EMBL" id="JACOOQ010000001">
    <property type="protein sequence ID" value="MBC5639122.1"/>
    <property type="molecule type" value="Genomic_DNA"/>
</dbReference>
<dbReference type="SUPFAM" id="SSF55729">
    <property type="entry name" value="Acyl-CoA N-acyltransferases (Nat)"/>
    <property type="match status" value="1"/>
</dbReference>
<dbReference type="CDD" id="cd04301">
    <property type="entry name" value="NAT_SF"/>
    <property type="match status" value="1"/>
</dbReference>
<feature type="domain" description="N-acetyltransferase" evidence="3">
    <location>
        <begin position="1"/>
        <end position="165"/>
    </location>
</feature>
<comment type="caution">
    <text evidence="4">The sequence shown here is derived from an EMBL/GenBank/DDBJ whole genome shotgun (WGS) entry which is preliminary data.</text>
</comment>
<gene>
    <name evidence="4" type="ORF">H8R92_01485</name>
</gene>
<dbReference type="AlphaFoldDB" id="A0A8I0A6L6"/>
<sequence>MNIREANAEDIEPIASLYVMNWKKTYVGLLPDNFLNGLTVNEGIKKWQEYLNKEKHRIFVAYENKKILGFSACKEDEELKNCLYLDSLHVSETSRGKGVGTKLINTVGSYAYIKGYEHMSICIVKGNDNAKRIYEKMGAKHYKDFIDYFGDTESNSEKLIWNNLNYFK</sequence>
<dbReference type="Proteomes" id="UP000662088">
    <property type="component" value="Unassembled WGS sequence"/>
</dbReference>
<dbReference type="PROSITE" id="PS51186">
    <property type="entry name" value="GNAT"/>
    <property type="match status" value="1"/>
</dbReference>
<dbReference type="GO" id="GO:0008080">
    <property type="term" value="F:N-acetyltransferase activity"/>
    <property type="evidence" value="ECO:0007669"/>
    <property type="project" value="TreeGrafter"/>
</dbReference>
<organism evidence="4 5">
    <name type="scientific">Clostridium lentum</name>
    <dbReference type="NCBI Taxonomy" id="2763037"/>
    <lineage>
        <taxon>Bacteria</taxon>
        <taxon>Bacillati</taxon>
        <taxon>Bacillota</taxon>
        <taxon>Clostridia</taxon>
        <taxon>Eubacteriales</taxon>
        <taxon>Clostridiaceae</taxon>
        <taxon>Clostridium</taxon>
    </lineage>
</organism>
<evidence type="ECO:0000313" key="4">
    <source>
        <dbReference type="EMBL" id="MBC5639122.1"/>
    </source>
</evidence>
<reference evidence="4" key="1">
    <citation type="submission" date="2020-08" db="EMBL/GenBank/DDBJ databases">
        <title>Genome public.</title>
        <authorList>
            <person name="Liu C."/>
            <person name="Sun Q."/>
        </authorList>
    </citation>
    <scope>NUCLEOTIDE SEQUENCE</scope>
    <source>
        <strain evidence="4">NSJ-42</strain>
    </source>
</reference>
<dbReference type="InterPro" id="IPR000182">
    <property type="entry name" value="GNAT_dom"/>
</dbReference>
<keyword evidence="1 4" id="KW-0808">Transferase</keyword>
<evidence type="ECO:0000313" key="5">
    <source>
        <dbReference type="Proteomes" id="UP000662088"/>
    </source>
</evidence>
<evidence type="ECO:0000256" key="1">
    <source>
        <dbReference type="ARBA" id="ARBA00022679"/>
    </source>
</evidence>
<dbReference type="Gene3D" id="3.40.630.30">
    <property type="match status" value="1"/>
</dbReference>